<keyword evidence="3 8" id="KW-0853">WD repeat</keyword>
<feature type="compositionally biased region" description="Low complexity" evidence="9">
    <location>
        <begin position="1"/>
        <end position="30"/>
    </location>
</feature>
<feature type="repeat" description="WD" evidence="8">
    <location>
        <begin position="948"/>
        <end position="982"/>
    </location>
</feature>
<dbReference type="InterPro" id="IPR036322">
    <property type="entry name" value="WD40_repeat_dom_sf"/>
</dbReference>
<dbReference type="GO" id="GO:0016251">
    <property type="term" value="F:RNA polymerase II general transcription initiation factor activity"/>
    <property type="evidence" value="ECO:0007669"/>
    <property type="project" value="TreeGrafter"/>
</dbReference>
<dbReference type="PROSITE" id="PS50896">
    <property type="entry name" value="LISH"/>
    <property type="match status" value="1"/>
</dbReference>
<feature type="compositionally biased region" description="Gly residues" evidence="9">
    <location>
        <begin position="33"/>
        <end position="48"/>
    </location>
</feature>
<dbReference type="InterPro" id="IPR006594">
    <property type="entry name" value="LisH"/>
</dbReference>
<sequence>MVDVSSSQPSNNNNAGPSAPGADSPSPSAGMDVGNGNGNGNAGGGSAGAGASASASGSGTGSGTEQQAKKNNLVVLEYLRQRGFKSAEKAFQEELQASVTGKKGAGAITDLVLIPSDLGSDSDGGGDRDDMDADGDGSGSGSVGGGDAMDTTGDGEERQGQGQGRRASKRIAASVSAKQQKKGASGGAAGKNNSTISTAALVAKNAPSAKAGTTATATTSAPTATPAGTTTVPAAALSTTLPPNAMAPSVASTRTTTPAPASVPAPTAGAASSTGNALQDGVQASQILAALLMGNPGLLTTISNNASGSASGSASTLTGTGTGFGGVTALSAPSAPPPTIADLLAGLEGTGAEDALALDPTDKHEGFRQLEEWVDGSLDMYRPEFRPILFPVFCHFYLELIQQGFKDAAADFFAKYSGAIPPTHSSTTHHLSTLLLPTHAQSSPIATRLRSEKYTVRMSRSGFGLLLGWLTDGVGGERMGGGDAIFVGERGRRGRAAVMRVVNDRLRFDITTAPTTAVQETAWEESAGLIDSLVPPINGASTTSKNYKPDPRAFNASTGELKLGPAPLSAGLREETDRALSADSLSLTDDPMAGPNGSTSHQGGDRDGDVRMNGPSSVGSADPAQISPTFADLPPYPTAFRTMDIRREVERTRDMRKRIRLDPSVLHGSPETGVNGFGVGDKHAAAARSKYLANALPSICAYTFHDAHNMIACSTFSPDSSLLAAGFSESYIRLWSLKGEKLRGYRSDFNPSSVRDLSGLKKLREKGGSTTRKLIGHSAPVYSLSFDPVHGTAAPPRYLLSSSADATTRLWSLDTMTNVVAYRGHQNPVWDVEWSPMGIYFATGSRDRTARLWSTERANALRVFAGHLSDVDCVKFHPNSLYLATGSSDRSCRLWDVQRGSCMRVFIGHQGAISALAMSPDGRYLASAATDLAINLWDLASGRRIKKMTGHTAPINSISFSACSSLLVSGSSDWTVRCWDVKGAGGAKDKRGGGRGDDGDVAGGLGMAGRMGVDGDLLGDDGSSATSDLLATFPTKRTPVMDVQFTPRNLCLISGVYTPPSPIS</sequence>
<evidence type="ECO:0000313" key="11">
    <source>
        <dbReference type="EMBL" id="KDQ20487.1"/>
    </source>
</evidence>
<evidence type="ECO:0000256" key="1">
    <source>
        <dbReference type="ARBA" id="ARBA00004123"/>
    </source>
</evidence>
<organism evidence="11 12">
    <name type="scientific">Botryobasidium botryosum (strain FD-172 SS1)</name>
    <dbReference type="NCBI Taxonomy" id="930990"/>
    <lineage>
        <taxon>Eukaryota</taxon>
        <taxon>Fungi</taxon>
        <taxon>Dikarya</taxon>
        <taxon>Basidiomycota</taxon>
        <taxon>Agaricomycotina</taxon>
        <taxon>Agaricomycetes</taxon>
        <taxon>Cantharellales</taxon>
        <taxon>Botryobasidiaceae</taxon>
        <taxon>Botryobasidium</taxon>
    </lineage>
</organism>
<dbReference type="PANTHER" id="PTHR19879">
    <property type="entry name" value="TRANSCRIPTION INITIATION FACTOR TFIID"/>
    <property type="match status" value="1"/>
</dbReference>
<evidence type="ECO:0000259" key="10">
    <source>
        <dbReference type="Pfam" id="PF04494"/>
    </source>
</evidence>
<feature type="repeat" description="WD" evidence="8">
    <location>
        <begin position="704"/>
        <end position="738"/>
    </location>
</feature>
<dbReference type="HOGENOM" id="CLU_005884_0_0_1"/>
<feature type="region of interest" description="Disordered" evidence="9">
    <location>
        <begin position="243"/>
        <end position="275"/>
    </location>
</feature>
<dbReference type="STRING" id="930990.A0A067N8N0"/>
<evidence type="ECO:0000313" key="12">
    <source>
        <dbReference type="Proteomes" id="UP000027195"/>
    </source>
</evidence>
<comment type="subcellular location">
    <subcellularLocation>
        <location evidence="1">Nucleus</location>
    </subcellularLocation>
</comment>
<feature type="region of interest" description="Disordered" evidence="9">
    <location>
        <begin position="1"/>
        <end position="70"/>
    </location>
</feature>
<evidence type="ECO:0000256" key="6">
    <source>
        <dbReference type="ARBA" id="ARBA00023163"/>
    </source>
</evidence>
<feature type="region of interest" description="Disordered" evidence="9">
    <location>
        <begin position="97"/>
        <end position="193"/>
    </location>
</feature>
<dbReference type="EMBL" id="KL198017">
    <property type="protein sequence ID" value="KDQ20487.1"/>
    <property type="molecule type" value="Genomic_DNA"/>
</dbReference>
<evidence type="ECO:0000256" key="3">
    <source>
        <dbReference type="ARBA" id="ARBA00022574"/>
    </source>
</evidence>
<dbReference type="PANTHER" id="PTHR19879:SF1">
    <property type="entry name" value="CANNONBALL-RELATED"/>
    <property type="match status" value="1"/>
</dbReference>
<dbReference type="InterPro" id="IPR019775">
    <property type="entry name" value="WD40_repeat_CS"/>
</dbReference>
<feature type="repeat" description="WD" evidence="8">
    <location>
        <begin position="864"/>
        <end position="905"/>
    </location>
</feature>
<dbReference type="AlphaFoldDB" id="A0A067N8N0"/>
<dbReference type="Pfam" id="PF04494">
    <property type="entry name" value="TFIID_NTD2"/>
    <property type="match status" value="1"/>
</dbReference>
<feature type="domain" description="TFIID subunit TAF5 NTD2" evidence="10">
    <location>
        <begin position="359"/>
        <end position="472"/>
    </location>
</feature>
<evidence type="ECO:0000256" key="5">
    <source>
        <dbReference type="ARBA" id="ARBA00023015"/>
    </source>
</evidence>
<dbReference type="PROSITE" id="PS00678">
    <property type="entry name" value="WD_REPEATS_1"/>
    <property type="match status" value="2"/>
</dbReference>
<dbReference type="SMART" id="SM00320">
    <property type="entry name" value="WD40"/>
    <property type="match status" value="6"/>
</dbReference>
<evidence type="ECO:0000256" key="2">
    <source>
        <dbReference type="ARBA" id="ARBA00009435"/>
    </source>
</evidence>
<feature type="repeat" description="WD" evidence="8">
    <location>
        <begin position="906"/>
        <end position="947"/>
    </location>
</feature>
<dbReference type="InterPro" id="IPR020472">
    <property type="entry name" value="WD40_PAC1"/>
</dbReference>
<dbReference type="CDD" id="cd08044">
    <property type="entry name" value="TAF5_NTD2"/>
    <property type="match status" value="1"/>
</dbReference>
<dbReference type="InterPro" id="IPR015943">
    <property type="entry name" value="WD40/YVTN_repeat-like_dom_sf"/>
</dbReference>
<dbReference type="PROSITE" id="PS50294">
    <property type="entry name" value="WD_REPEATS_REGION"/>
    <property type="match status" value="5"/>
</dbReference>
<evidence type="ECO:0000256" key="4">
    <source>
        <dbReference type="ARBA" id="ARBA00022737"/>
    </source>
</evidence>
<dbReference type="Gene3D" id="1.25.40.500">
    <property type="entry name" value="TFIID subunit TAF5, NTD2 domain"/>
    <property type="match status" value="1"/>
</dbReference>
<dbReference type="OrthoDB" id="10266330at2759"/>
<gene>
    <name evidence="11" type="ORF">BOTBODRAFT_183267</name>
</gene>
<dbReference type="PROSITE" id="PS50082">
    <property type="entry name" value="WD_REPEATS_2"/>
    <property type="match status" value="6"/>
</dbReference>
<keyword evidence="4" id="KW-0677">Repeat</keyword>
<keyword evidence="12" id="KW-1185">Reference proteome</keyword>
<evidence type="ECO:0000256" key="8">
    <source>
        <dbReference type="PROSITE-ProRule" id="PRU00221"/>
    </source>
</evidence>
<keyword evidence="6" id="KW-0804">Transcription</keyword>
<dbReference type="SUPFAM" id="SSF50978">
    <property type="entry name" value="WD40 repeat-like"/>
    <property type="match status" value="1"/>
</dbReference>
<dbReference type="InterPro" id="IPR037264">
    <property type="entry name" value="TFIID_NTD2_sf"/>
</dbReference>
<feature type="repeat" description="WD" evidence="8">
    <location>
        <begin position="822"/>
        <end position="863"/>
    </location>
</feature>
<dbReference type="CDD" id="cd00200">
    <property type="entry name" value="WD40"/>
    <property type="match status" value="1"/>
</dbReference>
<dbReference type="InParanoid" id="A0A067N8N0"/>
<protein>
    <recommendedName>
        <fullName evidence="10">TFIID subunit TAF5 NTD2 domain-containing protein</fullName>
    </recommendedName>
</protein>
<evidence type="ECO:0000256" key="7">
    <source>
        <dbReference type="ARBA" id="ARBA00023242"/>
    </source>
</evidence>
<reference evidence="12" key="1">
    <citation type="journal article" date="2014" name="Proc. Natl. Acad. Sci. U.S.A.">
        <title>Extensive sampling of basidiomycete genomes demonstrates inadequacy of the white-rot/brown-rot paradigm for wood decay fungi.</title>
        <authorList>
            <person name="Riley R."/>
            <person name="Salamov A.A."/>
            <person name="Brown D.W."/>
            <person name="Nagy L.G."/>
            <person name="Floudas D."/>
            <person name="Held B.W."/>
            <person name="Levasseur A."/>
            <person name="Lombard V."/>
            <person name="Morin E."/>
            <person name="Otillar R."/>
            <person name="Lindquist E.A."/>
            <person name="Sun H."/>
            <person name="LaButti K.M."/>
            <person name="Schmutz J."/>
            <person name="Jabbour D."/>
            <person name="Luo H."/>
            <person name="Baker S.E."/>
            <person name="Pisabarro A.G."/>
            <person name="Walton J.D."/>
            <person name="Blanchette R.A."/>
            <person name="Henrissat B."/>
            <person name="Martin F."/>
            <person name="Cullen D."/>
            <person name="Hibbett D.S."/>
            <person name="Grigoriev I.V."/>
        </authorList>
    </citation>
    <scope>NUCLEOTIDE SEQUENCE [LARGE SCALE GENOMIC DNA]</scope>
    <source>
        <strain evidence="12">FD-172 SS1</strain>
    </source>
</reference>
<feature type="region of interest" description="Disordered" evidence="9">
    <location>
        <begin position="541"/>
        <end position="633"/>
    </location>
</feature>
<feature type="repeat" description="WD" evidence="8">
    <location>
        <begin position="774"/>
        <end position="821"/>
    </location>
</feature>
<evidence type="ECO:0000256" key="9">
    <source>
        <dbReference type="SAM" id="MobiDB-lite"/>
    </source>
</evidence>
<proteinExistence type="inferred from homology"/>
<accession>A0A067N8N0</accession>
<feature type="compositionally biased region" description="Low complexity" evidence="9">
    <location>
        <begin position="247"/>
        <end position="275"/>
    </location>
</feature>
<dbReference type="Proteomes" id="UP000027195">
    <property type="component" value="Unassembled WGS sequence"/>
</dbReference>
<dbReference type="GO" id="GO:0006367">
    <property type="term" value="P:transcription initiation at RNA polymerase II promoter"/>
    <property type="evidence" value="ECO:0007669"/>
    <property type="project" value="TreeGrafter"/>
</dbReference>
<dbReference type="InterPro" id="IPR007582">
    <property type="entry name" value="TFIID_NTD2"/>
</dbReference>
<dbReference type="Pfam" id="PF00400">
    <property type="entry name" value="WD40"/>
    <property type="match status" value="6"/>
</dbReference>
<name>A0A067N8N0_BOTB1</name>
<keyword evidence="5" id="KW-0805">Transcription regulation</keyword>
<dbReference type="SUPFAM" id="SSF160897">
    <property type="entry name" value="Taf5 N-terminal domain-like"/>
    <property type="match status" value="1"/>
</dbReference>
<dbReference type="InterPro" id="IPR001680">
    <property type="entry name" value="WD40_rpt"/>
</dbReference>
<comment type="similarity">
    <text evidence="2">Belongs to the WD repeat TAF5 family.</text>
</comment>
<dbReference type="Gene3D" id="2.130.10.10">
    <property type="entry name" value="YVTN repeat-like/Quinoprotein amine dehydrogenase"/>
    <property type="match status" value="2"/>
</dbReference>
<feature type="compositionally biased region" description="Gly residues" evidence="9">
    <location>
        <begin position="136"/>
        <end position="147"/>
    </location>
</feature>
<dbReference type="GO" id="GO:0005669">
    <property type="term" value="C:transcription factor TFIID complex"/>
    <property type="evidence" value="ECO:0007669"/>
    <property type="project" value="TreeGrafter"/>
</dbReference>
<dbReference type="PRINTS" id="PR00320">
    <property type="entry name" value="GPROTEINBRPT"/>
</dbReference>
<keyword evidence="7" id="KW-0539">Nucleus</keyword>